<dbReference type="PANTHER" id="PTHR46068">
    <property type="entry name" value="PROTEIN CBG27172"/>
    <property type="match status" value="1"/>
</dbReference>
<proteinExistence type="predicted"/>
<dbReference type="PANTHER" id="PTHR46068:SF1">
    <property type="entry name" value="TRANSPOSASE IS30-LIKE HTH DOMAIN-CONTAINING PROTEIN"/>
    <property type="match status" value="1"/>
</dbReference>
<dbReference type="OMA" id="KWYIGRI"/>
<reference evidence="6" key="1">
    <citation type="submission" date="2017-02" db="UniProtKB">
        <authorList>
            <consortium name="WormBaseParasite"/>
        </authorList>
    </citation>
    <scope>IDENTIFICATION</scope>
</reference>
<dbReference type="EMBL" id="UYSL01022063">
    <property type="protein sequence ID" value="VDL79748.1"/>
    <property type="molecule type" value="Genomic_DNA"/>
</dbReference>
<sequence length="176" mass="19979">MPVLKALYVGLVVTTRYVFLLKWYIGRISKSQDMQPYSHRDTIAHLVDEGLRPAEISKRLMINARTVPRIAAQYEQRGHCPTLVKAGRSRTVSTSGIREIIKKRIQRNGELSLNKIASDLNISRCSVQNIVKNELGLGSYRIYRGQALTDLPKRDKLEKCRKLLDFICAGRLSGII</sequence>
<evidence type="ECO:0000259" key="3">
    <source>
        <dbReference type="Pfam" id="PF00292"/>
    </source>
</evidence>
<gene>
    <name evidence="4" type="ORF">NBR_LOCUS16153</name>
</gene>
<dbReference type="GO" id="GO:0003677">
    <property type="term" value="F:DNA binding"/>
    <property type="evidence" value="ECO:0007669"/>
    <property type="project" value="InterPro"/>
</dbReference>
<reference evidence="4 5" key="2">
    <citation type="submission" date="2018-11" db="EMBL/GenBank/DDBJ databases">
        <authorList>
            <consortium name="Pathogen Informatics"/>
        </authorList>
    </citation>
    <scope>NUCLEOTIDE SEQUENCE [LARGE SCALE GENOMIC DNA]</scope>
</reference>
<dbReference type="InterPro" id="IPR009057">
    <property type="entry name" value="Homeodomain-like_sf"/>
</dbReference>
<evidence type="ECO:0000313" key="6">
    <source>
        <dbReference type="WBParaSite" id="NBR_0001615201-mRNA-1"/>
    </source>
</evidence>
<dbReference type="STRING" id="27835.A0A0N4YH39"/>
<evidence type="ECO:0000256" key="1">
    <source>
        <dbReference type="ARBA" id="ARBA00004123"/>
    </source>
</evidence>
<accession>A0A0N4YH39</accession>
<dbReference type="Proteomes" id="UP000271162">
    <property type="component" value="Unassembled WGS sequence"/>
</dbReference>
<dbReference type="Pfam" id="PF00292">
    <property type="entry name" value="PAX"/>
    <property type="match status" value="1"/>
</dbReference>
<dbReference type="SUPFAM" id="SSF46689">
    <property type="entry name" value="Homeodomain-like"/>
    <property type="match status" value="1"/>
</dbReference>
<evidence type="ECO:0000313" key="4">
    <source>
        <dbReference type="EMBL" id="VDL79748.1"/>
    </source>
</evidence>
<keyword evidence="5" id="KW-1185">Reference proteome</keyword>
<comment type="subcellular location">
    <subcellularLocation>
        <location evidence="1">Nucleus</location>
    </subcellularLocation>
</comment>
<evidence type="ECO:0000256" key="2">
    <source>
        <dbReference type="ARBA" id="ARBA00022724"/>
    </source>
</evidence>
<dbReference type="AlphaFoldDB" id="A0A0N4YH39"/>
<dbReference type="GO" id="GO:0005634">
    <property type="term" value="C:nucleus"/>
    <property type="evidence" value="ECO:0007669"/>
    <property type="project" value="UniProtKB-SubCell"/>
</dbReference>
<dbReference type="WBParaSite" id="NBR_0001615201-mRNA-1">
    <property type="protein sequence ID" value="NBR_0001615201-mRNA-1"/>
    <property type="gene ID" value="NBR_0001615201"/>
</dbReference>
<dbReference type="Gene3D" id="1.10.10.10">
    <property type="entry name" value="Winged helix-like DNA-binding domain superfamily/Winged helix DNA-binding domain"/>
    <property type="match status" value="1"/>
</dbReference>
<name>A0A0N4YH39_NIPBR</name>
<organism evidence="6">
    <name type="scientific">Nippostrongylus brasiliensis</name>
    <name type="common">Rat hookworm</name>
    <dbReference type="NCBI Taxonomy" id="27835"/>
    <lineage>
        <taxon>Eukaryota</taxon>
        <taxon>Metazoa</taxon>
        <taxon>Ecdysozoa</taxon>
        <taxon>Nematoda</taxon>
        <taxon>Chromadorea</taxon>
        <taxon>Rhabditida</taxon>
        <taxon>Rhabditina</taxon>
        <taxon>Rhabditomorpha</taxon>
        <taxon>Strongyloidea</taxon>
        <taxon>Heligmosomidae</taxon>
        <taxon>Nippostrongylus</taxon>
    </lineage>
</organism>
<feature type="domain" description="Paired" evidence="3">
    <location>
        <begin position="36"/>
        <end position="109"/>
    </location>
</feature>
<dbReference type="InterPro" id="IPR001523">
    <property type="entry name" value="Paired_dom"/>
</dbReference>
<evidence type="ECO:0000313" key="5">
    <source>
        <dbReference type="Proteomes" id="UP000271162"/>
    </source>
</evidence>
<dbReference type="InterPro" id="IPR036388">
    <property type="entry name" value="WH-like_DNA-bd_sf"/>
</dbReference>
<dbReference type="GO" id="GO:0006355">
    <property type="term" value="P:regulation of DNA-templated transcription"/>
    <property type="evidence" value="ECO:0007669"/>
    <property type="project" value="InterPro"/>
</dbReference>
<protein>
    <submittedName>
        <fullName evidence="6">Paired domain-containing protein</fullName>
    </submittedName>
</protein>
<keyword evidence="2" id="KW-0563">Paired box</keyword>